<dbReference type="Gene3D" id="1.20.120.530">
    <property type="entry name" value="GntR ligand-binding domain-like"/>
    <property type="match status" value="1"/>
</dbReference>
<dbReference type="InterPro" id="IPR008920">
    <property type="entry name" value="TF_FadR/GntR_C"/>
</dbReference>
<protein>
    <submittedName>
        <fullName evidence="6">FadR family transcriptional regulator</fullName>
    </submittedName>
</protein>
<proteinExistence type="predicted"/>
<name>A0ABR8PT38_9CLOT</name>
<dbReference type="SUPFAM" id="SSF48008">
    <property type="entry name" value="GntR ligand-binding domain-like"/>
    <property type="match status" value="1"/>
</dbReference>
<keyword evidence="4" id="KW-0175">Coiled coil</keyword>
<feature type="coiled-coil region" evidence="4">
    <location>
        <begin position="116"/>
        <end position="146"/>
    </location>
</feature>
<dbReference type="Gene3D" id="1.10.10.10">
    <property type="entry name" value="Winged helix-like DNA-binding domain superfamily/Winged helix DNA-binding domain"/>
    <property type="match status" value="1"/>
</dbReference>
<organism evidence="6 7">
    <name type="scientific">Clostridium cibarium</name>
    <dbReference type="NCBI Taxonomy" id="2762247"/>
    <lineage>
        <taxon>Bacteria</taxon>
        <taxon>Bacillati</taxon>
        <taxon>Bacillota</taxon>
        <taxon>Clostridia</taxon>
        <taxon>Eubacteriales</taxon>
        <taxon>Clostridiaceae</taxon>
        <taxon>Clostridium</taxon>
    </lineage>
</organism>
<feature type="domain" description="HTH gntR-type" evidence="5">
    <location>
        <begin position="8"/>
        <end position="76"/>
    </location>
</feature>
<keyword evidence="7" id="KW-1185">Reference proteome</keyword>
<dbReference type="PANTHER" id="PTHR43537:SF43">
    <property type="entry name" value="GNTR-FAMILY TRANSCRIPTIONAL REGULATOR"/>
    <property type="match status" value="1"/>
</dbReference>
<evidence type="ECO:0000313" key="7">
    <source>
        <dbReference type="Proteomes" id="UP000627781"/>
    </source>
</evidence>
<keyword evidence="2" id="KW-0238">DNA-binding</keyword>
<evidence type="ECO:0000313" key="6">
    <source>
        <dbReference type="EMBL" id="MBD7911274.1"/>
    </source>
</evidence>
<dbReference type="RefSeq" id="WP_143316117.1">
    <property type="nucleotide sequence ID" value="NZ_JACSRA010000010.1"/>
</dbReference>
<keyword evidence="3" id="KW-0804">Transcription</keyword>
<dbReference type="Proteomes" id="UP000627781">
    <property type="component" value="Unassembled WGS sequence"/>
</dbReference>
<evidence type="ECO:0000256" key="1">
    <source>
        <dbReference type="ARBA" id="ARBA00023015"/>
    </source>
</evidence>
<dbReference type="Pfam" id="PF07729">
    <property type="entry name" value="FCD"/>
    <property type="match status" value="1"/>
</dbReference>
<reference evidence="6 7" key="1">
    <citation type="submission" date="2020-08" db="EMBL/GenBank/DDBJ databases">
        <title>A Genomic Blueprint of the Chicken Gut Microbiome.</title>
        <authorList>
            <person name="Gilroy R."/>
            <person name="Ravi A."/>
            <person name="Getino M."/>
            <person name="Pursley I."/>
            <person name="Horton D.L."/>
            <person name="Alikhan N.-F."/>
            <person name="Baker D."/>
            <person name="Gharbi K."/>
            <person name="Hall N."/>
            <person name="Watson M."/>
            <person name="Adriaenssens E.M."/>
            <person name="Foster-Nyarko E."/>
            <person name="Jarju S."/>
            <person name="Secka A."/>
            <person name="Antonio M."/>
            <person name="Oren A."/>
            <person name="Chaudhuri R."/>
            <person name="La Ragione R.M."/>
            <person name="Hildebrand F."/>
            <person name="Pallen M.J."/>
        </authorList>
    </citation>
    <scope>NUCLEOTIDE SEQUENCE [LARGE SCALE GENOMIC DNA]</scope>
    <source>
        <strain evidence="6 7">Sa3CVN1</strain>
    </source>
</reference>
<dbReference type="InterPro" id="IPR036390">
    <property type="entry name" value="WH_DNA-bd_sf"/>
</dbReference>
<gene>
    <name evidence="6" type="ORF">H9661_07900</name>
</gene>
<evidence type="ECO:0000256" key="4">
    <source>
        <dbReference type="SAM" id="Coils"/>
    </source>
</evidence>
<dbReference type="PANTHER" id="PTHR43537">
    <property type="entry name" value="TRANSCRIPTIONAL REGULATOR, GNTR FAMILY"/>
    <property type="match status" value="1"/>
</dbReference>
<dbReference type="EMBL" id="JACSRA010000010">
    <property type="protein sequence ID" value="MBD7911274.1"/>
    <property type="molecule type" value="Genomic_DNA"/>
</dbReference>
<dbReference type="CDD" id="cd07377">
    <property type="entry name" value="WHTH_GntR"/>
    <property type="match status" value="1"/>
</dbReference>
<sequence>MFTQVKSTKVYEQIIDQFKAMIADGTLKKGDKLPSERELVSQLGVSRSAIREALSALQMIGFVESRHGEGNFIKENFEESLIDPFLLIFMLNGSDKEQIFELRRVIEVETAALAAKKITDKEIEELKECLNKLNEVEDEEEKVKYDKRFHYNIAKASKNILILNMLNAVSSLMDSFISEARGKILMVEENRSILMRQHEEILEGLVKKDSEVASKAMSEHLDLIYEYNIKK</sequence>
<dbReference type="PROSITE" id="PS50949">
    <property type="entry name" value="HTH_GNTR"/>
    <property type="match status" value="1"/>
</dbReference>
<evidence type="ECO:0000259" key="5">
    <source>
        <dbReference type="PROSITE" id="PS50949"/>
    </source>
</evidence>
<dbReference type="SMART" id="SM00345">
    <property type="entry name" value="HTH_GNTR"/>
    <property type="match status" value="1"/>
</dbReference>
<keyword evidence="1" id="KW-0805">Transcription regulation</keyword>
<evidence type="ECO:0000256" key="2">
    <source>
        <dbReference type="ARBA" id="ARBA00023125"/>
    </source>
</evidence>
<comment type="caution">
    <text evidence="6">The sequence shown here is derived from an EMBL/GenBank/DDBJ whole genome shotgun (WGS) entry which is preliminary data.</text>
</comment>
<dbReference type="SUPFAM" id="SSF46785">
    <property type="entry name" value="Winged helix' DNA-binding domain"/>
    <property type="match status" value="1"/>
</dbReference>
<dbReference type="SMART" id="SM00895">
    <property type="entry name" value="FCD"/>
    <property type="match status" value="1"/>
</dbReference>
<evidence type="ECO:0000256" key="3">
    <source>
        <dbReference type="ARBA" id="ARBA00023163"/>
    </source>
</evidence>
<dbReference type="PRINTS" id="PR00035">
    <property type="entry name" value="HTHGNTR"/>
</dbReference>
<accession>A0ABR8PT38</accession>
<dbReference type="InterPro" id="IPR000524">
    <property type="entry name" value="Tscrpt_reg_HTH_GntR"/>
</dbReference>
<dbReference type="InterPro" id="IPR036388">
    <property type="entry name" value="WH-like_DNA-bd_sf"/>
</dbReference>
<dbReference type="InterPro" id="IPR011711">
    <property type="entry name" value="GntR_C"/>
</dbReference>
<dbReference type="Pfam" id="PF00392">
    <property type="entry name" value="GntR"/>
    <property type="match status" value="1"/>
</dbReference>